<feature type="transmembrane region" description="Helical" evidence="5">
    <location>
        <begin position="195"/>
        <end position="214"/>
    </location>
</feature>
<proteinExistence type="predicted"/>
<feature type="transmembrane region" description="Helical" evidence="5">
    <location>
        <begin position="136"/>
        <end position="160"/>
    </location>
</feature>
<keyword evidence="3 5" id="KW-1133">Transmembrane helix</keyword>
<dbReference type="OrthoDB" id="2514218at2"/>
<evidence type="ECO:0000256" key="1">
    <source>
        <dbReference type="ARBA" id="ARBA00004141"/>
    </source>
</evidence>
<feature type="transmembrane region" description="Helical" evidence="5">
    <location>
        <begin position="172"/>
        <end position="188"/>
    </location>
</feature>
<evidence type="ECO:0000256" key="2">
    <source>
        <dbReference type="ARBA" id="ARBA00022692"/>
    </source>
</evidence>
<feature type="transmembrane region" description="Helical" evidence="5">
    <location>
        <begin position="226"/>
        <end position="252"/>
    </location>
</feature>
<keyword evidence="8" id="KW-1185">Reference proteome</keyword>
<evidence type="ECO:0000256" key="3">
    <source>
        <dbReference type="ARBA" id="ARBA00022989"/>
    </source>
</evidence>
<dbReference type="InterPro" id="IPR007016">
    <property type="entry name" value="O-antigen_ligase-rel_domated"/>
</dbReference>
<dbReference type="AlphaFoldDB" id="A0A161WDF6"/>
<keyword evidence="4 5" id="KW-0472">Membrane</keyword>
<evidence type="ECO:0000256" key="5">
    <source>
        <dbReference type="SAM" id="Phobius"/>
    </source>
</evidence>
<feature type="domain" description="O-antigen ligase-related" evidence="6">
    <location>
        <begin position="225"/>
        <end position="334"/>
    </location>
</feature>
<evidence type="ECO:0000313" key="7">
    <source>
        <dbReference type="EMBL" id="KZL89725.1"/>
    </source>
</evidence>
<dbReference type="PATRIC" id="fig|1121326.3.peg.4787"/>
<dbReference type="STRING" id="1121326.CLMAG_47230"/>
<feature type="transmembrane region" description="Helical" evidence="5">
    <location>
        <begin position="80"/>
        <end position="101"/>
    </location>
</feature>
<evidence type="ECO:0000256" key="4">
    <source>
        <dbReference type="ARBA" id="ARBA00023136"/>
    </source>
</evidence>
<dbReference type="Pfam" id="PF04932">
    <property type="entry name" value="Wzy_C"/>
    <property type="match status" value="1"/>
</dbReference>
<name>A0A161WDF6_9CLOT</name>
<keyword evidence="2 5" id="KW-0812">Transmembrane</keyword>
<feature type="transmembrane region" description="Helical" evidence="5">
    <location>
        <begin position="55"/>
        <end position="73"/>
    </location>
</feature>
<dbReference type="Proteomes" id="UP000076603">
    <property type="component" value="Unassembled WGS sequence"/>
</dbReference>
<evidence type="ECO:0000259" key="6">
    <source>
        <dbReference type="Pfam" id="PF04932"/>
    </source>
</evidence>
<protein>
    <recommendedName>
        <fullName evidence="6">O-antigen ligase-related domain-containing protein</fullName>
    </recommendedName>
</protein>
<comment type="subcellular location">
    <subcellularLocation>
        <location evidence="1">Membrane</location>
        <topology evidence="1">Multi-pass membrane protein</topology>
    </subcellularLocation>
</comment>
<dbReference type="GO" id="GO:0016020">
    <property type="term" value="C:membrane"/>
    <property type="evidence" value="ECO:0007669"/>
    <property type="project" value="UniProtKB-SubCell"/>
</dbReference>
<organism evidence="7 8">
    <name type="scientific">Clostridium magnum DSM 2767</name>
    <dbReference type="NCBI Taxonomy" id="1121326"/>
    <lineage>
        <taxon>Bacteria</taxon>
        <taxon>Bacillati</taxon>
        <taxon>Bacillota</taxon>
        <taxon>Clostridia</taxon>
        <taxon>Eubacteriales</taxon>
        <taxon>Clostridiaceae</taxon>
        <taxon>Clostridium</taxon>
    </lineage>
</organism>
<evidence type="ECO:0000313" key="8">
    <source>
        <dbReference type="Proteomes" id="UP000076603"/>
    </source>
</evidence>
<feature type="transmembrane region" description="Helical" evidence="5">
    <location>
        <begin position="348"/>
        <end position="369"/>
    </location>
</feature>
<feature type="transmembrane region" description="Helical" evidence="5">
    <location>
        <begin position="381"/>
        <end position="408"/>
    </location>
</feature>
<sequence>MVQSEYDQMKKCVERTNDKLYRSHEIRNERINFIVIFLIVYIQYSLWFLEYSASIRMALTLGLIGVLLTFHNFKLRINVYSLIVFVVGILCIIISCLVNGFNLQFDGWNVVTWSCAFLTSSIIGSSSFYKAYTKTIAILAFSGTVVFCISLFIPSIFFHLPILDKQSWTSDAIIHNAFLGTVSLYSNYKRNFGIFYEPGLFAFHLNLAVFLELFVLERPNTKHLMILLAALLSTFSTNGFITVSIFFIAYFLKKHNQLNRTQIKKIKGICGVIVIIAIFIFVTNNSIWLFLINKLSELNSSSTAGSGFERFRAFKYATETFLENPVFGVGQEGWITIFNGYIATFTPINWFALYGIIYGLLCIILYVRIITVGKSNVVSMAIQFVGLLTLIVSQNVSNYFVIIIIILYNASTFTRKI</sequence>
<comment type="caution">
    <text evidence="7">The sequence shown here is derived from an EMBL/GenBank/DDBJ whole genome shotgun (WGS) entry which is preliminary data.</text>
</comment>
<feature type="transmembrane region" description="Helical" evidence="5">
    <location>
        <begin position="31"/>
        <end position="49"/>
    </location>
</feature>
<reference evidence="7 8" key="1">
    <citation type="submission" date="2016-04" db="EMBL/GenBank/DDBJ databases">
        <title>Genome sequence of Clostridium magnum DSM 2767.</title>
        <authorList>
            <person name="Poehlein A."/>
            <person name="Uhlig R."/>
            <person name="Fischer R."/>
            <person name="Bahl H."/>
            <person name="Daniel R."/>
        </authorList>
    </citation>
    <scope>NUCLEOTIDE SEQUENCE [LARGE SCALE GENOMIC DNA]</scope>
    <source>
        <strain evidence="7 8">DSM 2767</strain>
    </source>
</reference>
<feature type="transmembrane region" description="Helical" evidence="5">
    <location>
        <begin position="272"/>
        <end position="292"/>
    </location>
</feature>
<accession>A0A161WDF6</accession>
<dbReference type="EMBL" id="LWAE01000007">
    <property type="protein sequence ID" value="KZL89725.1"/>
    <property type="molecule type" value="Genomic_DNA"/>
</dbReference>
<feature type="transmembrane region" description="Helical" evidence="5">
    <location>
        <begin position="107"/>
        <end position="129"/>
    </location>
</feature>
<gene>
    <name evidence="7" type="ORF">CLMAG_47230</name>
</gene>
<dbReference type="RefSeq" id="WP_066627872.1">
    <property type="nucleotide sequence ID" value="NZ_FQXL01000006.1"/>
</dbReference>